<evidence type="ECO:0000313" key="8">
    <source>
        <dbReference type="Proteomes" id="UP000245207"/>
    </source>
</evidence>
<keyword evidence="7" id="KW-0418">Kinase</keyword>
<dbReference type="InterPro" id="IPR000719">
    <property type="entry name" value="Prot_kinase_dom"/>
</dbReference>
<evidence type="ECO:0000259" key="6">
    <source>
        <dbReference type="PROSITE" id="PS50011"/>
    </source>
</evidence>
<evidence type="ECO:0000256" key="2">
    <source>
        <dbReference type="ARBA" id="ARBA00022729"/>
    </source>
</evidence>
<dbReference type="PANTHER" id="PTHR45974:SF216">
    <property type="entry name" value="PROTEIN KINASE DOMAIN-CONTAINING PROTEIN"/>
    <property type="match status" value="1"/>
</dbReference>
<dbReference type="GO" id="GO:0005524">
    <property type="term" value="F:ATP binding"/>
    <property type="evidence" value="ECO:0007669"/>
    <property type="project" value="InterPro"/>
</dbReference>
<dbReference type="OrthoDB" id="1931471at2759"/>
<evidence type="ECO:0000256" key="4">
    <source>
        <dbReference type="ARBA" id="ARBA00023136"/>
    </source>
</evidence>
<reference evidence="7 8" key="1">
    <citation type="journal article" date="2018" name="Mol. Plant">
        <title>The genome of Artemisia annua provides insight into the evolution of Asteraceae family and artemisinin biosynthesis.</title>
        <authorList>
            <person name="Shen Q."/>
            <person name="Zhang L."/>
            <person name="Liao Z."/>
            <person name="Wang S."/>
            <person name="Yan T."/>
            <person name="Shi P."/>
            <person name="Liu M."/>
            <person name="Fu X."/>
            <person name="Pan Q."/>
            <person name="Wang Y."/>
            <person name="Lv Z."/>
            <person name="Lu X."/>
            <person name="Zhang F."/>
            <person name="Jiang W."/>
            <person name="Ma Y."/>
            <person name="Chen M."/>
            <person name="Hao X."/>
            <person name="Li L."/>
            <person name="Tang Y."/>
            <person name="Lv G."/>
            <person name="Zhou Y."/>
            <person name="Sun X."/>
            <person name="Brodelius P.E."/>
            <person name="Rose J.K.C."/>
            <person name="Tang K."/>
        </authorList>
    </citation>
    <scope>NUCLEOTIDE SEQUENCE [LARGE SCALE GENOMIC DNA]</scope>
    <source>
        <strain evidence="8">cv. Huhao1</strain>
        <tissue evidence="7">Leaf</tissue>
    </source>
</reference>
<dbReference type="InterPro" id="IPR011009">
    <property type="entry name" value="Kinase-like_dom_sf"/>
</dbReference>
<sequence>MRVLSFQMSLHVALDSAKGSNNLHTEATPVVFHRDIKKSNIPIDSKLTATVADFELLRFAPILSDYEVGPNYASTDVRGTPLSCFPSYSLAE</sequence>
<gene>
    <name evidence="7" type="ORF">CTI12_AA010870</name>
</gene>
<dbReference type="SUPFAM" id="SSF56112">
    <property type="entry name" value="Protein kinase-like (PK-like)"/>
    <property type="match status" value="1"/>
</dbReference>
<accession>A0A2U1QAP4</accession>
<evidence type="ECO:0000256" key="1">
    <source>
        <dbReference type="ARBA" id="ARBA00004370"/>
    </source>
</evidence>
<evidence type="ECO:0000313" key="7">
    <source>
        <dbReference type="EMBL" id="PWA95076.1"/>
    </source>
</evidence>
<dbReference type="PROSITE" id="PS50011">
    <property type="entry name" value="PROTEIN_KINASE_DOM"/>
    <property type="match status" value="1"/>
</dbReference>
<feature type="domain" description="Protein kinase" evidence="6">
    <location>
        <begin position="1"/>
        <end position="92"/>
    </location>
</feature>
<dbReference type="Gene3D" id="1.10.510.10">
    <property type="entry name" value="Transferase(Phosphotransferase) domain 1"/>
    <property type="match status" value="1"/>
</dbReference>
<dbReference type="Proteomes" id="UP000245207">
    <property type="component" value="Unassembled WGS sequence"/>
</dbReference>
<dbReference type="PANTHER" id="PTHR45974">
    <property type="entry name" value="RECEPTOR-LIKE PROTEIN 55"/>
    <property type="match status" value="1"/>
</dbReference>
<comment type="subcellular location">
    <subcellularLocation>
        <location evidence="1">Membrane</location>
    </subcellularLocation>
</comment>
<keyword evidence="7" id="KW-0808">Transferase</keyword>
<dbReference type="GO" id="GO:0004672">
    <property type="term" value="F:protein kinase activity"/>
    <property type="evidence" value="ECO:0007669"/>
    <property type="project" value="InterPro"/>
</dbReference>
<name>A0A2U1QAP4_ARTAN</name>
<keyword evidence="3" id="KW-0677">Repeat</keyword>
<organism evidence="7 8">
    <name type="scientific">Artemisia annua</name>
    <name type="common">Sweet wormwood</name>
    <dbReference type="NCBI Taxonomy" id="35608"/>
    <lineage>
        <taxon>Eukaryota</taxon>
        <taxon>Viridiplantae</taxon>
        <taxon>Streptophyta</taxon>
        <taxon>Embryophyta</taxon>
        <taxon>Tracheophyta</taxon>
        <taxon>Spermatophyta</taxon>
        <taxon>Magnoliopsida</taxon>
        <taxon>eudicotyledons</taxon>
        <taxon>Gunneridae</taxon>
        <taxon>Pentapetalae</taxon>
        <taxon>asterids</taxon>
        <taxon>campanulids</taxon>
        <taxon>Asterales</taxon>
        <taxon>Asteraceae</taxon>
        <taxon>Asteroideae</taxon>
        <taxon>Anthemideae</taxon>
        <taxon>Artemisiinae</taxon>
        <taxon>Artemisia</taxon>
    </lineage>
</organism>
<dbReference type="EMBL" id="PKPP01000267">
    <property type="protein sequence ID" value="PWA95076.1"/>
    <property type="molecule type" value="Genomic_DNA"/>
</dbReference>
<evidence type="ECO:0000256" key="5">
    <source>
        <dbReference type="ARBA" id="ARBA00023180"/>
    </source>
</evidence>
<protein>
    <submittedName>
        <fullName evidence="7">Protein kinase-like domain-containing protein</fullName>
    </submittedName>
</protein>
<dbReference type="AlphaFoldDB" id="A0A2U1QAP4"/>
<dbReference type="STRING" id="35608.A0A2U1QAP4"/>
<evidence type="ECO:0000256" key="3">
    <source>
        <dbReference type="ARBA" id="ARBA00022737"/>
    </source>
</evidence>
<keyword evidence="8" id="KW-1185">Reference proteome</keyword>
<keyword evidence="5" id="KW-0325">Glycoprotein</keyword>
<proteinExistence type="predicted"/>
<keyword evidence="2" id="KW-0732">Signal</keyword>
<comment type="caution">
    <text evidence="7">The sequence shown here is derived from an EMBL/GenBank/DDBJ whole genome shotgun (WGS) entry which is preliminary data.</text>
</comment>
<dbReference type="GO" id="GO:0016020">
    <property type="term" value="C:membrane"/>
    <property type="evidence" value="ECO:0007669"/>
    <property type="project" value="UniProtKB-SubCell"/>
</dbReference>
<keyword evidence="4" id="KW-0472">Membrane</keyword>